<evidence type="ECO:0000256" key="1">
    <source>
        <dbReference type="ARBA" id="ARBA00006835"/>
    </source>
</evidence>
<dbReference type="Proteomes" id="UP001291623">
    <property type="component" value="Unassembled WGS sequence"/>
</dbReference>
<dbReference type="GO" id="GO:0000428">
    <property type="term" value="C:DNA-directed RNA polymerase complex"/>
    <property type="evidence" value="ECO:0007669"/>
    <property type="project" value="UniProtKB-KW"/>
</dbReference>
<dbReference type="SUPFAM" id="SSF64484">
    <property type="entry name" value="beta and beta-prime subunits of DNA dependent RNA-polymerase"/>
    <property type="match status" value="1"/>
</dbReference>
<dbReference type="GO" id="GO:0003899">
    <property type="term" value="F:DNA-directed RNA polymerase activity"/>
    <property type="evidence" value="ECO:0007669"/>
    <property type="project" value="UniProtKB-EC"/>
</dbReference>
<evidence type="ECO:0000256" key="6">
    <source>
        <dbReference type="ARBA" id="ARBA00023163"/>
    </source>
</evidence>
<keyword evidence="9" id="KW-1185">Reference proteome</keyword>
<evidence type="ECO:0000256" key="4">
    <source>
        <dbReference type="ARBA" id="ARBA00022679"/>
    </source>
</evidence>
<dbReference type="AlphaFoldDB" id="A0AAE1SQI3"/>
<keyword evidence="3" id="KW-0240">DNA-directed RNA polymerase</keyword>
<dbReference type="Gene3D" id="3.90.1800.10">
    <property type="entry name" value="RNA polymerase alpha subunit dimerisation domain"/>
    <property type="match status" value="1"/>
</dbReference>
<organism evidence="8 9">
    <name type="scientific">Anisodus tanguticus</name>
    <dbReference type="NCBI Taxonomy" id="243964"/>
    <lineage>
        <taxon>Eukaryota</taxon>
        <taxon>Viridiplantae</taxon>
        <taxon>Streptophyta</taxon>
        <taxon>Embryophyta</taxon>
        <taxon>Tracheophyta</taxon>
        <taxon>Spermatophyta</taxon>
        <taxon>Magnoliopsida</taxon>
        <taxon>eudicotyledons</taxon>
        <taxon>Gunneridae</taxon>
        <taxon>Pentapetalae</taxon>
        <taxon>asterids</taxon>
        <taxon>lamiids</taxon>
        <taxon>Solanales</taxon>
        <taxon>Solanaceae</taxon>
        <taxon>Solanoideae</taxon>
        <taxon>Hyoscyameae</taxon>
        <taxon>Anisodus</taxon>
    </lineage>
</organism>
<sequence>MERDCMIAHGAAHFLKKRLFDQSDAYRVHVCQQCGLIAIANLKKISFECRFCRNKTDNVQETLRHNLGALRPTHQLAPHIRFAHQQPVTVACASHMDITVALVMRLARDLPLPELRSFAPTLSRIFLVFLPMQCLRLAHL</sequence>
<dbReference type="GO" id="GO:0032549">
    <property type="term" value="F:ribonucleoside binding"/>
    <property type="evidence" value="ECO:0007669"/>
    <property type="project" value="InterPro"/>
</dbReference>
<keyword evidence="6" id="KW-0804">Transcription</keyword>
<accession>A0AAE1SQI3</accession>
<dbReference type="GO" id="GO:0003677">
    <property type="term" value="F:DNA binding"/>
    <property type="evidence" value="ECO:0007669"/>
    <property type="project" value="InterPro"/>
</dbReference>
<evidence type="ECO:0000256" key="2">
    <source>
        <dbReference type="ARBA" id="ARBA00012418"/>
    </source>
</evidence>
<gene>
    <name evidence="8" type="ORF">RND71_004736</name>
</gene>
<proteinExistence type="inferred from homology"/>
<evidence type="ECO:0000259" key="7">
    <source>
        <dbReference type="Pfam" id="PF04560"/>
    </source>
</evidence>
<protein>
    <recommendedName>
        <fullName evidence="2">DNA-directed RNA polymerase</fullName>
        <ecNumber evidence="2">2.7.7.6</ecNumber>
    </recommendedName>
</protein>
<feature type="domain" description="RNA polymerase Rpb2" evidence="7">
    <location>
        <begin position="1"/>
        <end position="62"/>
    </location>
</feature>
<evidence type="ECO:0000256" key="3">
    <source>
        <dbReference type="ARBA" id="ARBA00022478"/>
    </source>
</evidence>
<evidence type="ECO:0000313" key="8">
    <source>
        <dbReference type="EMBL" id="KAK4374059.1"/>
    </source>
</evidence>
<keyword evidence="5" id="KW-0548">Nucleotidyltransferase</keyword>
<dbReference type="Pfam" id="PF04560">
    <property type="entry name" value="RNA_pol_Rpb2_7"/>
    <property type="match status" value="1"/>
</dbReference>
<name>A0AAE1SQI3_9SOLA</name>
<dbReference type="PANTHER" id="PTHR20856">
    <property type="entry name" value="DNA-DIRECTED RNA POLYMERASE I SUBUNIT 2"/>
    <property type="match status" value="1"/>
</dbReference>
<dbReference type="InterPro" id="IPR015712">
    <property type="entry name" value="DNA-dir_RNA_pol_su2"/>
</dbReference>
<reference evidence="8" key="1">
    <citation type="submission" date="2023-12" db="EMBL/GenBank/DDBJ databases">
        <title>Genome assembly of Anisodus tanguticus.</title>
        <authorList>
            <person name="Wang Y.-J."/>
        </authorList>
    </citation>
    <scope>NUCLEOTIDE SEQUENCE</scope>
    <source>
        <strain evidence="8">KB-2021</strain>
        <tissue evidence="8">Leaf</tissue>
    </source>
</reference>
<dbReference type="EMBL" id="JAVYJV010000003">
    <property type="protein sequence ID" value="KAK4374059.1"/>
    <property type="molecule type" value="Genomic_DNA"/>
</dbReference>
<keyword evidence="4" id="KW-0808">Transferase</keyword>
<dbReference type="EC" id="2.7.7.6" evidence="2"/>
<evidence type="ECO:0000256" key="5">
    <source>
        <dbReference type="ARBA" id="ARBA00022695"/>
    </source>
</evidence>
<comment type="similarity">
    <text evidence="1">Belongs to the RNA polymerase beta chain family.</text>
</comment>
<comment type="caution">
    <text evidence="8">The sequence shown here is derived from an EMBL/GenBank/DDBJ whole genome shotgun (WGS) entry which is preliminary data.</text>
</comment>
<evidence type="ECO:0000313" key="9">
    <source>
        <dbReference type="Proteomes" id="UP001291623"/>
    </source>
</evidence>
<dbReference type="GO" id="GO:0006351">
    <property type="term" value="P:DNA-templated transcription"/>
    <property type="evidence" value="ECO:0007669"/>
    <property type="project" value="InterPro"/>
</dbReference>
<dbReference type="InterPro" id="IPR007641">
    <property type="entry name" value="RNA_pol_Rpb2_7"/>
</dbReference>